<keyword evidence="9" id="KW-0732">Signal</keyword>
<comment type="caution">
    <text evidence="10">The sequence shown here is derived from an EMBL/GenBank/DDBJ whole genome shotgun (WGS) entry which is preliminary data.</text>
</comment>
<evidence type="ECO:0000313" key="10">
    <source>
        <dbReference type="EMBL" id="KAH9381907.1"/>
    </source>
</evidence>
<feature type="transmembrane region" description="Helical" evidence="8">
    <location>
        <begin position="574"/>
        <end position="598"/>
    </location>
</feature>
<dbReference type="PANTHER" id="PTHR42643">
    <property type="entry name" value="IONOTROPIC RECEPTOR 20A-RELATED"/>
    <property type="match status" value="1"/>
</dbReference>
<dbReference type="VEuPathDB" id="VectorBase:HLOH_064581"/>
<evidence type="ECO:0000256" key="5">
    <source>
        <dbReference type="ARBA" id="ARBA00023136"/>
    </source>
</evidence>
<dbReference type="AlphaFoldDB" id="A0A9J6H3N6"/>
<evidence type="ECO:0000256" key="1">
    <source>
        <dbReference type="ARBA" id="ARBA00004651"/>
    </source>
</evidence>
<evidence type="ECO:0000256" key="3">
    <source>
        <dbReference type="ARBA" id="ARBA00022692"/>
    </source>
</evidence>
<feature type="signal peptide" evidence="9">
    <location>
        <begin position="1"/>
        <end position="18"/>
    </location>
</feature>
<evidence type="ECO:0000256" key="4">
    <source>
        <dbReference type="ARBA" id="ARBA00022989"/>
    </source>
</evidence>
<dbReference type="InterPro" id="IPR052192">
    <property type="entry name" value="Insect_Ionotropic_Sensory_Rcpt"/>
</dbReference>
<evidence type="ECO:0000256" key="8">
    <source>
        <dbReference type="SAM" id="Phobius"/>
    </source>
</evidence>
<evidence type="ECO:0000313" key="11">
    <source>
        <dbReference type="Proteomes" id="UP000821853"/>
    </source>
</evidence>
<name>A0A9J6H3N6_HAELO</name>
<feature type="transmembrane region" description="Helical" evidence="8">
    <location>
        <begin position="355"/>
        <end position="376"/>
    </location>
</feature>
<accession>A0A9J6H3N6</accession>
<dbReference type="Gene3D" id="1.10.287.70">
    <property type="match status" value="1"/>
</dbReference>
<reference evidence="10 11" key="1">
    <citation type="journal article" date="2020" name="Cell">
        <title>Large-Scale Comparative Analyses of Tick Genomes Elucidate Their Genetic Diversity and Vector Capacities.</title>
        <authorList>
            <consortium name="Tick Genome and Microbiome Consortium (TIGMIC)"/>
            <person name="Jia N."/>
            <person name="Wang J."/>
            <person name="Shi W."/>
            <person name="Du L."/>
            <person name="Sun Y."/>
            <person name="Zhan W."/>
            <person name="Jiang J.F."/>
            <person name="Wang Q."/>
            <person name="Zhang B."/>
            <person name="Ji P."/>
            <person name="Bell-Sakyi L."/>
            <person name="Cui X.M."/>
            <person name="Yuan T.T."/>
            <person name="Jiang B.G."/>
            <person name="Yang W.F."/>
            <person name="Lam T.T."/>
            <person name="Chang Q.C."/>
            <person name="Ding S.J."/>
            <person name="Wang X.J."/>
            <person name="Zhu J.G."/>
            <person name="Ruan X.D."/>
            <person name="Zhao L."/>
            <person name="Wei J.T."/>
            <person name="Ye R.Z."/>
            <person name="Que T.C."/>
            <person name="Du C.H."/>
            <person name="Zhou Y.H."/>
            <person name="Cheng J.X."/>
            <person name="Dai P.F."/>
            <person name="Guo W.B."/>
            <person name="Han X.H."/>
            <person name="Huang E.J."/>
            <person name="Li L.F."/>
            <person name="Wei W."/>
            <person name="Gao Y.C."/>
            <person name="Liu J.Z."/>
            <person name="Shao H.Z."/>
            <person name="Wang X."/>
            <person name="Wang C.C."/>
            <person name="Yang T.C."/>
            <person name="Huo Q.B."/>
            <person name="Li W."/>
            <person name="Chen H.Y."/>
            <person name="Chen S.E."/>
            <person name="Zhou L.G."/>
            <person name="Ni X.B."/>
            <person name="Tian J.H."/>
            <person name="Sheng Y."/>
            <person name="Liu T."/>
            <person name="Pan Y.S."/>
            <person name="Xia L.Y."/>
            <person name="Li J."/>
            <person name="Zhao F."/>
            <person name="Cao W.C."/>
        </authorList>
    </citation>
    <scope>NUCLEOTIDE SEQUENCE [LARGE SCALE GENOMIC DNA]</scope>
    <source>
        <strain evidence="10">HaeL-2018</strain>
    </source>
</reference>
<comment type="subcellular location">
    <subcellularLocation>
        <location evidence="1">Cell membrane</location>
        <topology evidence="1">Multi-pass membrane protein</topology>
    </subcellularLocation>
</comment>
<evidence type="ECO:0000256" key="7">
    <source>
        <dbReference type="ARBA" id="ARBA00023180"/>
    </source>
</evidence>
<dbReference type="Proteomes" id="UP000821853">
    <property type="component" value="Chromosome 9"/>
</dbReference>
<dbReference type="EMBL" id="JABSTR010000011">
    <property type="protein sequence ID" value="KAH9381907.1"/>
    <property type="molecule type" value="Genomic_DNA"/>
</dbReference>
<keyword evidence="2" id="KW-1003">Cell membrane</keyword>
<keyword evidence="11" id="KW-1185">Reference proteome</keyword>
<keyword evidence="4 8" id="KW-1133">Transmembrane helix</keyword>
<proteinExistence type="predicted"/>
<keyword evidence="7" id="KW-0325">Glycoprotein</keyword>
<protein>
    <recommendedName>
        <fullName evidence="12">Ionotropic receptor</fullName>
    </recommendedName>
</protein>
<organism evidence="10 11">
    <name type="scientific">Haemaphysalis longicornis</name>
    <name type="common">Bush tick</name>
    <dbReference type="NCBI Taxonomy" id="44386"/>
    <lineage>
        <taxon>Eukaryota</taxon>
        <taxon>Metazoa</taxon>
        <taxon>Ecdysozoa</taxon>
        <taxon>Arthropoda</taxon>
        <taxon>Chelicerata</taxon>
        <taxon>Arachnida</taxon>
        <taxon>Acari</taxon>
        <taxon>Parasitiformes</taxon>
        <taxon>Ixodida</taxon>
        <taxon>Ixodoidea</taxon>
        <taxon>Ixodidae</taxon>
        <taxon>Haemaphysalinae</taxon>
        <taxon>Haemaphysalis</taxon>
    </lineage>
</organism>
<evidence type="ECO:0000256" key="6">
    <source>
        <dbReference type="ARBA" id="ARBA00023170"/>
    </source>
</evidence>
<evidence type="ECO:0000256" key="2">
    <source>
        <dbReference type="ARBA" id="ARBA00022475"/>
    </source>
</evidence>
<keyword evidence="5 8" id="KW-0472">Membrane</keyword>
<keyword evidence="6" id="KW-0675">Receptor</keyword>
<evidence type="ECO:0008006" key="12">
    <source>
        <dbReference type="Google" id="ProtNLM"/>
    </source>
</evidence>
<sequence>MRCVKYLILCALYQQVFTSNVHLTKHLGNFLEDQSLLHMLPNFSHNMELHVVIPRCCLEGNFEIVQMFLKNEKLPAKMFFTDLERVPDDPPACHMERFTDDRFEHQVCRRVLLFADCGHTSWGTHMRRTPPKYASYMIIDLMNRTRGNCGVRSRDPLCVYLREVDVYIAQYNDKQVSVHRHEDSQCESFVPGSANRRAASTRFSQRPLGNASLSLHCLYATTCELPSIRVFIDALHYKNAAVTVKERSVFDTTDADFVRHFLKCIGPYGVIHNPGSTVRQLLPIRRMHPHVTLVRPTGSAENRHFARKLPRVPKTAILILAFQWPLWLGLVICYVCFCLFLTIHPRFYGYQKTGAVGVAAWLVSSLLNQSATLVTATSTKSSLRLLLGAWLLKSLLMSSAFRSALMSMLENIPTRGRLPEFTTISNKVTSGYTSYYLICGKHNLCGCKQVIYKMPGTTGVCWVENSVRRSSERVYVMDEFSRELTENLTQILDAFGYVFLGQNTFDWVTGPVVTLRSPFKDAIATVTTQAFEGGLFEAPTALVNFKFLYRRALVTLNSSKQAAGLNTKSFELHFVVLLGGFVMSLTVFVLEILCSGYSPPNLRGVKKYIFPRH</sequence>
<dbReference type="GO" id="GO:0005886">
    <property type="term" value="C:plasma membrane"/>
    <property type="evidence" value="ECO:0007669"/>
    <property type="project" value="UniProtKB-SubCell"/>
</dbReference>
<evidence type="ECO:0000256" key="9">
    <source>
        <dbReference type="SAM" id="SignalP"/>
    </source>
</evidence>
<feature type="transmembrane region" description="Helical" evidence="8">
    <location>
        <begin position="324"/>
        <end position="343"/>
    </location>
</feature>
<keyword evidence="3 8" id="KW-0812">Transmembrane</keyword>
<feature type="chain" id="PRO_5039893738" description="Ionotropic receptor" evidence="9">
    <location>
        <begin position="19"/>
        <end position="613"/>
    </location>
</feature>
<dbReference type="PANTHER" id="PTHR42643:SF24">
    <property type="entry name" value="IONOTROPIC RECEPTOR 60A"/>
    <property type="match status" value="1"/>
</dbReference>
<gene>
    <name evidence="10" type="ORF">HPB48_017287</name>
</gene>
<feature type="transmembrane region" description="Helical" evidence="8">
    <location>
        <begin position="382"/>
        <end position="401"/>
    </location>
</feature>